<evidence type="ECO:0000313" key="1">
    <source>
        <dbReference type="EMBL" id="ABL69140.1"/>
    </source>
</evidence>
<protein>
    <submittedName>
        <fullName evidence="1">Uncharacterized protein</fullName>
    </submittedName>
</protein>
<dbReference type="KEGG" id="pde:Pden_1029"/>
<name>A1B0U6_PARDP</name>
<dbReference type="HOGENOM" id="CLU_2509658_0_0_5"/>
<gene>
    <name evidence="1" type="ordered locus">Pden_1029</name>
</gene>
<reference evidence="2" key="1">
    <citation type="submission" date="2006-12" db="EMBL/GenBank/DDBJ databases">
        <title>Complete sequence of chromosome 1 of Paracoccus denitrificans PD1222.</title>
        <authorList>
            <person name="Copeland A."/>
            <person name="Lucas S."/>
            <person name="Lapidus A."/>
            <person name="Barry K."/>
            <person name="Detter J.C."/>
            <person name="Glavina del Rio T."/>
            <person name="Hammon N."/>
            <person name="Israni S."/>
            <person name="Dalin E."/>
            <person name="Tice H."/>
            <person name="Pitluck S."/>
            <person name="Munk A.C."/>
            <person name="Brettin T."/>
            <person name="Bruce D."/>
            <person name="Han C."/>
            <person name="Tapia R."/>
            <person name="Gilna P."/>
            <person name="Schmutz J."/>
            <person name="Larimer F."/>
            <person name="Land M."/>
            <person name="Hauser L."/>
            <person name="Kyrpides N."/>
            <person name="Lykidis A."/>
            <person name="Spiro S."/>
            <person name="Richardson D.J."/>
            <person name="Moir J.W.B."/>
            <person name="Ferguson S.J."/>
            <person name="van Spanning R.J.M."/>
            <person name="Richardson P."/>
        </authorList>
    </citation>
    <scope>NUCLEOTIDE SEQUENCE [LARGE SCALE GENOMIC DNA]</scope>
    <source>
        <strain evidence="2">Pd 1222</strain>
    </source>
</reference>
<dbReference type="EMBL" id="CP000489">
    <property type="protein sequence ID" value="ABL69140.1"/>
    <property type="molecule type" value="Genomic_DNA"/>
</dbReference>
<sequence>MPGSPITYLKVFRQISGGGQVSMPATAYSFATLSARRKSGRRPLSEHVVDHLCNGVALRHPAHASRIQSRRPLTISATCGRTDQA</sequence>
<keyword evidence="2" id="KW-1185">Reference proteome</keyword>
<dbReference type="Proteomes" id="UP000000361">
    <property type="component" value="Chromosome 1"/>
</dbReference>
<dbReference type="AlphaFoldDB" id="A1B0U6"/>
<accession>A1B0U6</accession>
<evidence type="ECO:0000313" key="2">
    <source>
        <dbReference type="Proteomes" id="UP000000361"/>
    </source>
</evidence>
<dbReference type="EnsemblBacteria" id="ABL69140">
    <property type="protein sequence ID" value="ABL69140"/>
    <property type="gene ID" value="Pden_1029"/>
</dbReference>
<organism evidence="1 2">
    <name type="scientific">Paracoccus denitrificans (strain Pd 1222)</name>
    <dbReference type="NCBI Taxonomy" id="318586"/>
    <lineage>
        <taxon>Bacteria</taxon>
        <taxon>Pseudomonadati</taxon>
        <taxon>Pseudomonadota</taxon>
        <taxon>Alphaproteobacteria</taxon>
        <taxon>Rhodobacterales</taxon>
        <taxon>Paracoccaceae</taxon>
        <taxon>Paracoccus</taxon>
    </lineage>
</organism>
<proteinExistence type="predicted"/>
<dbReference type="STRING" id="318586.Pden_1029"/>